<comment type="subunit">
    <text evidence="9 10">Homodimer, forms a heterotetramer with a Cas2 homodimer.</text>
</comment>
<keyword evidence="2 10" id="KW-0479">Metal-binding</keyword>
<keyword evidence="3 10" id="KW-0255">Endonuclease</keyword>
<comment type="caution">
    <text evidence="11">The sequence shown here is derived from an EMBL/GenBank/DDBJ whole genome shotgun (WGS) entry which is preliminary data.</text>
</comment>
<sequence>MAFRTVFIESPCHLSYRSGYLVVRREDTLAKVHLSEISSIVLQTMQVNISAYLMSELSKGKISLIVSDEKHNPIGQLLPIYGSHNVSKRIVEQQAWGESIKKRVWQRIVREKIRQQAALLSRRELPEAALLLSAMREVRSGDTTNREAHAARIYFKALFGSDFSRDQMSPVNAALNYGYSILLSTVNREIVSRGFLTQCGICHRSEFNQFNLACDFMEPFRPVVDRLVGDWVGNEFGSDERHLLGDMMNNTMEYRDGEYKLGSVISRYIQDCLNALNKQILPDDIAGYTNP</sequence>
<keyword evidence="5 10" id="KW-0460">Magnesium</keyword>
<evidence type="ECO:0000256" key="5">
    <source>
        <dbReference type="ARBA" id="ARBA00022842"/>
    </source>
</evidence>
<dbReference type="InterPro" id="IPR019855">
    <property type="entry name" value="CRISPR-assoc_Cas1_NMENI"/>
</dbReference>
<evidence type="ECO:0000256" key="3">
    <source>
        <dbReference type="ARBA" id="ARBA00022759"/>
    </source>
</evidence>
<dbReference type="GO" id="GO:0004519">
    <property type="term" value="F:endonuclease activity"/>
    <property type="evidence" value="ECO:0007669"/>
    <property type="project" value="UniProtKB-KW"/>
</dbReference>
<organism evidence="11 12">
    <name type="scientific">Collinsella ureilytica</name>
    <dbReference type="NCBI Taxonomy" id="2869515"/>
    <lineage>
        <taxon>Bacteria</taxon>
        <taxon>Bacillati</taxon>
        <taxon>Actinomycetota</taxon>
        <taxon>Coriobacteriia</taxon>
        <taxon>Coriobacteriales</taxon>
        <taxon>Coriobacteriaceae</taxon>
        <taxon>Collinsella</taxon>
    </lineage>
</organism>
<comment type="cofactor">
    <cofactor evidence="10">
        <name>Mg(2+)</name>
        <dbReference type="ChEBI" id="CHEBI:18420"/>
    </cofactor>
    <cofactor evidence="10">
        <name>Mn(2+)</name>
        <dbReference type="ChEBI" id="CHEBI:29035"/>
    </cofactor>
</comment>
<keyword evidence="6 10" id="KW-0051">Antiviral defense</keyword>
<dbReference type="EMBL" id="JAIMFO010000008">
    <property type="protein sequence ID" value="MBY4798245.1"/>
    <property type="molecule type" value="Genomic_DNA"/>
</dbReference>
<evidence type="ECO:0000313" key="11">
    <source>
        <dbReference type="EMBL" id="MBY4798245.1"/>
    </source>
</evidence>
<keyword evidence="7 10" id="KW-0238">DNA-binding</keyword>
<dbReference type="HAMAP" id="MF_01470">
    <property type="entry name" value="Cas1"/>
    <property type="match status" value="1"/>
</dbReference>
<feature type="binding site" evidence="10">
    <location>
        <position position="147"/>
    </location>
    <ligand>
        <name>Mn(2+)</name>
        <dbReference type="ChEBI" id="CHEBI:29035"/>
    </ligand>
</feature>
<evidence type="ECO:0000256" key="8">
    <source>
        <dbReference type="ARBA" id="ARBA00023211"/>
    </source>
</evidence>
<evidence type="ECO:0000256" key="10">
    <source>
        <dbReference type="HAMAP-Rule" id="MF_01470"/>
    </source>
</evidence>
<dbReference type="PANTHER" id="PTHR34353:SF2">
    <property type="entry name" value="CRISPR-ASSOCIATED ENDONUCLEASE CAS1 1"/>
    <property type="match status" value="1"/>
</dbReference>
<proteinExistence type="inferred from homology"/>
<evidence type="ECO:0000256" key="7">
    <source>
        <dbReference type="ARBA" id="ARBA00023125"/>
    </source>
</evidence>
<evidence type="ECO:0000256" key="2">
    <source>
        <dbReference type="ARBA" id="ARBA00022723"/>
    </source>
</evidence>
<dbReference type="InterPro" id="IPR050646">
    <property type="entry name" value="Cas1"/>
</dbReference>
<evidence type="ECO:0000256" key="1">
    <source>
        <dbReference type="ARBA" id="ARBA00022722"/>
    </source>
</evidence>
<evidence type="ECO:0000313" key="12">
    <source>
        <dbReference type="Proteomes" id="UP000700908"/>
    </source>
</evidence>
<feature type="binding site" evidence="10">
    <location>
        <position position="203"/>
    </location>
    <ligand>
        <name>Mn(2+)</name>
        <dbReference type="ChEBI" id="CHEBI:29035"/>
    </ligand>
</feature>
<accession>A0ABS7MPC0</accession>
<keyword evidence="8 10" id="KW-0464">Manganese</keyword>
<dbReference type="Gene3D" id="3.100.10.20">
    <property type="entry name" value="CRISPR-associated endonuclease Cas1, N-terminal domain"/>
    <property type="match status" value="1"/>
</dbReference>
<keyword evidence="4 10" id="KW-0378">Hydrolase</keyword>
<evidence type="ECO:0000256" key="9">
    <source>
        <dbReference type="ARBA" id="ARBA00038592"/>
    </source>
</evidence>
<feature type="binding site" evidence="10">
    <location>
        <position position="218"/>
    </location>
    <ligand>
        <name>Mn(2+)</name>
        <dbReference type="ChEBI" id="CHEBI:29035"/>
    </ligand>
</feature>
<comment type="function">
    <text evidence="10">CRISPR (clustered regularly interspaced short palindromic repeat), is an adaptive immune system that provides protection against mobile genetic elements (viruses, transposable elements and conjugative plasmids). CRISPR clusters contain spacers, sequences complementary to antecedent mobile elements, and target invading nucleic acids. CRISPR clusters are transcribed and processed into CRISPR RNA (crRNA). Acts as a dsDNA endonuclease. Involved in the integration of spacer DNA into the CRISPR cassette.</text>
</comment>
<dbReference type="PANTHER" id="PTHR34353">
    <property type="entry name" value="CRISPR-ASSOCIATED ENDONUCLEASE CAS1 1"/>
    <property type="match status" value="1"/>
</dbReference>
<evidence type="ECO:0000256" key="6">
    <source>
        <dbReference type="ARBA" id="ARBA00023118"/>
    </source>
</evidence>
<dbReference type="InterPro" id="IPR042211">
    <property type="entry name" value="CRISPR-assoc_Cas1_N"/>
</dbReference>
<dbReference type="NCBIfam" id="TIGR00287">
    <property type="entry name" value="cas1"/>
    <property type="match status" value="1"/>
</dbReference>
<name>A0ABS7MPC0_9ACTN</name>
<dbReference type="Pfam" id="PF01867">
    <property type="entry name" value="Cas_Cas1"/>
    <property type="match status" value="1"/>
</dbReference>
<reference evidence="11 12" key="1">
    <citation type="submission" date="2021-08" db="EMBL/GenBank/DDBJ databases">
        <title>Collinsella faecalis sp. nov. isolated from swine faeces.</title>
        <authorList>
            <person name="Oh B.S."/>
            <person name="Lee J.H."/>
        </authorList>
    </citation>
    <scope>NUCLEOTIDE SEQUENCE [LARGE SCALE GENOMIC DNA]</scope>
    <source>
        <strain evidence="11 12">AGMB00827</strain>
    </source>
</reference>
<dbReference type="NCBIfam" id="TIGR03639">
    <property type="entry name" value="cas1_NMENI"/>
    <property type="match status" value="1"/>
</dbReference>
<gene>
    <name evidence="10 11" type="primary">cas1</name>
    <name evidence="11" type="ORF">K6V98_07790</name>
</gene>
<dbReference type="Gene3D" id="1.20.120.920">
    <property type="entry name" value="CRISPR-associated endonuclease Cas1, C-terminal domain"/>
    <property type="match status" value="1"/>
</dbReference>
<dbReference type="InterPro" id="IPR042206">
    <property type="entry name" value="CRISPR-assoc_Cas1_C"/>
</dbReference>
<comment type="similarity">
    <text evidence="10">Belongs to the CRISPR-associated endonuclease Cas1 family.</text>
</comment>
<protein>
    <recommendedName>
        <fullName evidence="10">CRISPR-associated endonuclease Cas1</fullName>
        <ecNumber evidence="10">3.1.-.-</ecNumber>
    </recommendedName>
</protein>
<dbReference type="Proteomes" id="UP000700908">
    <property type="component" value="Unassembled WGS sequence"/>
</dbReference>
<evidence type="ECO:0000256" key="4">
    <source>
        <dbReference type="ARBA" id="ARBA00022801"/>
    </source>
</evidence>
<dbReference type="InterPro" id="IPR002729">
    <property type="entry name" value="CRISPR-assoc_Cas1"/>
</dbReference>
<dbReference type="EC" id="3.1.-.-" evidence="10"/>
<keyword evidence="1 10" id="KW-0540">Nuclease</keyword>
<keyword evidence="12" id="KW-1185">Reference proteome</keyword>